<sequence length="107" mass="12086">MNMQITKILNNNVVVVIDDQQREKVVMGRGIGFQKRPGERINSSGIEKEYALSSHELNGRLSELLSHMPLEVMATCDRIISLAQERLGKLQDSIYISLTDHCQLTCD</sequence>
<dbReference type="SUPFAM" id="SSF50151">
    <property type="entry name" value="SacY-like RNA-binding domain"/>
    <property type="match status" value="1"/>
</dbReference>
<evidence type="ECO:0000313" key="3">
    <source>
        <dbReference type="Proteomes" id="UP000467488"/>
    </source>
</evidence>
<name>A0A8S0FHK3_ECOLX</name>
<gene>
    <name evidence="2" type="ORF">EIMP300_09480</name>
</gene>
<protein>
    <recommendedName>
        <fullName evidence="1">CAT RNA-binding domain-containing protein</fullName>
    </recommendedName>
</protein>
<dbReference type="PANTHER" id="PTHR30185:SF15">
    <property type="entry name" value="CRYPTIC BETA-GLUCOSIDE BGL OPERON ANTITERMINATOR"/>
    <property type="match status" value="1"/>
</dbReference>
<evidence type="ECO:0000259" key="1">
    <source>
        <dbReference type="SMART" id="SM01061"/>
    </source>
</evidence>
<dbReference type="EMBL" id="AP022360">
    <property type="protein sequence ID" value="BBU79548.1"/>
    <property type="molecule type" value="Genomic_DNA"/>
</dbReference>
<dbReference type="InterPro" id="IPR036650">
    <property type="entry name" value="CAT_RNA-bd_dom_sf"/>
</dbReference>
<evidence type="ECO:0000313" key="2">
    <source>
        <dbReference type="EMBL" id="BBU79548.1"/>
    </source>
</evidence>
<organism evidence="2 3">
    <name type="scientific">Escherichia coli</name>
    <dbReference type="NCBI Taxonomy" id="562"/>
    <lineage>
        <taxon>Bacteria</taxon>
        <taxon>Pseudomonadati</taxon>
        <taxon>Pseudomonadota</taxon>
        <taxon>Gammaproteobacteria</taxon>
        <taxon>Enterobacterales</taxon>
        <taxon>Enterobacteriaceae</taxon>
        <taxon>Escherichia</taxon>
    </lineage>
</organism>
<accession>A0A8S0FHK3</accession>
<dbReference type="AlphaFoldDB" id="A0A8S0FHK3"/>
<dbReference type="GO" id="GO:0003723">
    <property type="term" value="F:RNA binding"/>
    <property type="evidence" value="ECO:0007669"/>
    <property type="project" value="InterPro"/>
</dbReference>
<proteinExistence type="predicted"/>
<dbReference type="Pfam" id="PF03123">
    <property type="entry name" value="CAT_RBD"/>
    <property type="match status" value="1"/>
</dbReference>
<dbReference type="Proteomes" id="UP000467488">
    <property type="component" value="Chromosome"/>
</dbReference>
<reference evidence="2 3" key="1">
    <citation type="submission" date="2020-01" db="EMBL/GenBank/DDBJ databases">
        <title>Dynamics of blaIMP-6 dissemination in carbapenem resistant Enterobacteriacea isolated from regional surveillance in Osaka, Japan.</title>
        <authorList>
            <person name="Abe R."/>
            <person name="Akeda Y."/>
            <person name="Sugawara Y."/>
            <person name="Yamamoto N."/>
            <person name="Tomono K."/>
            <person name="Takeuchi D."/>
            <person name="Kawahara R."/>
            <person name="Hamada S."/>
        </authorList>
    </citation>
    <scope>NUCLEOTIDE SEQUENCE [LARGE SCALE GENOMIC DNA]</scope>
    <source>
        <strain evidence="2 3">E300</strain>
    </source>
</reference>
<dbReference type="InterPro" id="IPR004341">
    <property type="entry name" value="CAT_RNA-bd_dom"/>
</dbReference>
<dbReference type="SMART" id="SM01061">
    <property type="entry name" value="CAT_RBD"/>
    <property type="match status" value="1"/>
</dbReference>
<feature type="domain" description="CAT RNA-binding" evidence="1">
    <location>
        <begin position="3"/>
        <end position="61"/>
    </location>
</feature>
<dbReference type="Gene3D" id="2.30.24.10">
    <property type="entry name" value="CAT RNA-binding domain"/>
    <property type="match status" value="1"/>
</dbReference>
<dbReference type="InterPro" id="IPR050661">
    <property type="entry name" value="BglG_antiterminators"/>
</dbReference>
<dbReference type="PANTHER" id="PTHR30185">
    <property type="entry name" value="CRYPTIC BETA-GLUCOSIDE BGL OPERON ANTITERMINATOR"/>
    <property type="match status" value="1"/>
</dbReference>